<organism evidence="8 9">
    <name type="scientific">Parafrankia irregularis</name>
    <dbReference type="NCBI Taxonomy" id="795642"/>
    <lineage>
        <taxon>Bacteria</taxon>
        <taxon>Bacillati</taxon>
        <taxon>Actinomycetota</taxon>
        <taxon>Actinomycetes</taxon>
        <taxon>Frankiales</taxon>
        <taxon>Frankiaceae</taxon>
        <taxon>Parafrankia</taxon>
    </lineage>
</organism>
<evidence type="ECO:0000256" key="3">
    <source>
        <dbReference type="ARBA" id="ARBA00022832"/>
    </source>
</evidence>
<dbReference type="PANTHER" id="PTHR43272:SF32">
    <property type="entry name" value="AMP-DEPENDENT SYNTHETASE_LIGASE DOMAIN-CONTAINING PROTEIN"/>
    <property type="match status" value="1"/>
</dbReference>
<name>A0A0S4QPJ2_9ACTN</name>
<evidence type="ECO:0000256" key="1">
    <source>
        <dbReference type="ARBA" id="ARBA00006432"/>
    </source>
</evidence>
<feature type="domain" description="AMP-dependent synthetase/ligase" evidence="7">
    <location>
        <begin position="29"/>
        <end position="470"/>
    </location>
</feature>
<dbReference type="PROSITE" id="PS00455">
    <property type="entry name" value="AMP_BINDING"/>
    <property type="match status" value="1"/>
</dbReference>
<feature type="region of interest" description="Disordered" evidence="6">
    <location>
        <begin position="669"/>
        <end position="692"/>
    </location>
</feature>
<evidence type="ECO:0000313" key="9">
    <source>
        <dbReference type="Proteomes" id="UP000198802"/>
    </source>
</evidence>
<proteinExistence type="inferred from homology"/>
<comment type="similarity">
    <text evidence="1">Belongs to the ATP-dependent AMP-binding enzyme family.</text>
</comment>
<dbReference type="InterPro" id="IPR042099">
    <property type="entry name" value="ANL_N_sf"/>
</dbReference>
<keyword evidence="2" id="KW-0436">Ligase</keyword>
<evidence type="ECO:0000256" key="4">
    <source>
        <dbReference type="ARBA" id="ARBA00023098"/>
    </source>
</evidence>
<dbReference type="GO" id="GO:0016020">
    <property type="term" value="C:membrane"/>
    <property type="evidence" value="ECO:0007669"/>
    <property type="project" value="TreeGrafter"/>
</dbReference>
<dbReference type="InterPro" id="IPR020845">
    <property type="entry name" value="AMP-binding_CS"/>
</dbReference>
<keyword evidence="9" id="KW-1185">Reference proteome</keyword>
<accession>A0A0S4QPJ2</accession>
<dbReference type="Gene3D" id="3.40.50.12780">
    <property type="entry name" value="N-terminal domain of ligase-like"/>
    <property type="match status" value="1"/>
</dbReference>
<evidence type="ECO:0000259" key="7">
    <source>
        <dbReference type="Pfam" id="PF00501"/>
    </source>
</evidence>
<feature type="compositionally biased region" description="Polar residues" evidence="6">
    <location>
        <begin position="681"/>
        <end position="692"/>
    </location>
</feature>
<dbReference type="Pfam" id="PF23562">
    <property type="entry name" value="AMP-binding_C_3"/>
    <property type="match status" value="1"/>
</dbReference>
<dbReference type="SUPFAM" id="SSF56801">
    <property type="entry name" value="Acetyl-CoA synthetase-like"/>
    <property type="match status" value="1"/>
</dbReference>
<evidence type="ECO:0000256" key="5">
    <source>
        <dbReference type="ARBA" id="ARBA00032875"/>
    </source>
</evidence>
<dbReference type="RefSeq" id="WP_226931316.1">
    <property type="nucleotide sequence ID" value="NZ_FAOZ01000010.1"/>
</dbReference>
<protein>
    <recommendedName>
        <fullName evidence="5">Acyl-CoA synthetase</fullName>
    </recommendedName>
</protein>
<keyword evidence="4" id="KW-0443">Lipid metabolism</keyword>
<keyword evidence="3" id="KW-0276">Fatty acid metabolism</keyword>
<dbReference type="EMBL" id="FAOZ01000010">
    <property type="protein sequence ID" value="CUU57145.1"/>
    <property type="molecule type" value="Genomic_DNA"/>
</dbReference>
<reference evidence="9" key="1">
    <citation type="submission" date="2015-11" db="EMBL/GenBank/DDBJ databases">
        <authorList>
            <person name="Varghese N."/>
        </authorList>
    </citation>
    <scope>NUCLEOTIDE SEQUENCE [LARGE SCALE GENOMIC DNA]</scope>
    <source>
        <strain evidence="9">DSM 45899</strain>
    </source>
</reference>
<evidence type="ECO:0000313" key="8">
    <source>
        <dbReference type="EMBL" id="CUU57145.1"/>
    </source>
</evidence>
<dbReference type="Proteomes" id="UP000198802">
    <property type="component" value="Unassembled WGS sequence"/>
</dbReference>
<dbReference type="InterPro" id="IPR000873">
    <property type="entry name" value="AMP-dep_synth/lig_dom"/>
</dbReference>
<evidence type="ECO:0000256" key="2">
    <source>
        <dbReference type="ARBA" id="ARBA00022598"/>
    </source>
</evidence>
<gene>
    <name evidence="8" type="ORF">Ga0074812_110160</name>
</gene>
<dbReference type="GO" id="GO:0004467">
    <property type="term" value="F:long-chain fatty acid-CoA ligase activity"/>
    <property type="evidence" value="ECO:0007669"/>
    <property type="project" value="TreeGrafter"/>
</dbReference>
<dbReference type="PANTHER" id="PTHR43272">
    <property type="entry name" value="LONG-CHAIN-FATTY-ACID--COA LIGASE"/>
    <property type="match status" value="1"/>
</dbReference>
<dbReference type="AlphaFoldDB" id="A0A0S4QPJ2"/>
<evidence type="ECO:0000256" key="6">
    <source>
        <dbReference type="SAM" id="MobiDB-lite"/>
    </source>
</evidence>
<dbReference type="Pfam" id="PF00501">
    <property type="entry name" value="AMP-binding"/>
    <property type="match status" value="1"/>
</dbReference>
<sequence length="692" mass="74013">MADGSAETGAQAADIQAAVAGRTVPGLLARQCRTRPDEASVHWRDGDTWRAWSWREYGAQVARIAGALERLGFHRGDRAVLLTHPGPEFHVLDSAVLLLGGCPISIYNSSPPERIRHLVAHAGASVVVVADRVLLDRVLAVRHALPGLRHVIVLRPGTGDPADAPVGDLASGTPTEGPPPGGVLPDGVPRDGAFPDGVLSWTDLLEAEPVDLAGRAALARPEDLATVIYTSGTTGLPKGVLLDQRAVLWQCESYRRRLDRDLTGARWISYLPLAHIATRFYAQYCHVYAGLEDVVCPNPADVASVLPDRPPQLFFAPPYLWERFLGELRAWVDSIGDPALADRYRRALELGQRVALHEFAGEAIPGELAGEYARLRPAARELRARLGLGDLWTGAIGAAPANPALLASWIGLGVPMFEGYGLSESTGLLTVDPFAYRPGTVGRPMPGVEVRLDDDGELLFRSGAAFRGYLDDPAQTSAAVDRDGWVRTGDLAWLDDGYVVLRGRKKELLITAGGENVSPVAVEMALAAQPLVGQVCVVGDGQPGPGALVILDPQAAEHWATEHWTTEHWTAEQGAVGHDPADPAEPARPAMPVDLADLAAHPDLLAALARQIGAANETLVRPEKVRRFRVLAAEWLPDSDELTPTAKLRRAQIAAKYAADIAAMFAAPPNVPAAPRRPADTPSSGRPSATDW</sequence>